<dbReference type="AlphaFoldDB" id="A0A4Y9LZJ5"/>
<reference evidence="3 4" key="1">
    <citation type="submission" date="2019-03" db="EMBL/GenBank/DDBJ databases">
        <title>Bradyrhizobium diversity isolated from nodules of Chamaecrista fasciculata.</title>
        <authorList>
            <person name="Klepa M.S."/>
            <person name="Urquiaga M.O."/>
            <person name="Hungria M."/>
            <person name="Delamuta J.R."/>
        </authorList>
    </citation>
    <scope>NUCLEOTIDE SEQUENCE [LARGE SCALE GENOMIC DNA]</scope>
    <source>
        <strain evidence="3 4">CNPSo 3448</strain>
    </source>
</reference>
<keyword evidence="3" id="KW-0255">Endonuclease</keyword>
<accession>A0A4Y9LZJ5</accession>
<dbReference type="Gene3D" id="1.10.30.50">
    <property type="match status" value="1"/>
</dbReference>
<organism evidence="3 4">
    <name type="scientific">Bradyrhizobium niftali</name>
    <dbReference type="NCBI Taxonomy" id="2560055"/>
    <lineage>
        <taxon>Bacteria</taxon>
        <taxon>Pseudomonadati</taxon>
        <taxon>Pseudomonadota</taxon>
        <taxon>Alphaproteobacteria</taxon>
        <taxon>Hyphomicrobiales</taxon>
        <taxon>Nitrobacteraceae</taxon>
        <taxon>Bradyrhizobium</taxon>
    </lineage>
</organism>
<feature type="region of interest" description="Disordered" evidence="1">
    <location>
        <begin position="1"/>
        <end position="39"/>
    </location>
</feature>
<dbReference type="GO" id="GO:0008270">
    <property type="term" value="F:zinc ion binding"/>
    <property type="evidence" value="ECO:0007669"/>
    <property type="project" value="InterPro"/>
</dbReference>
<dbReference type="InterPro" id="IPR003615">
    <property type="entry name" value="HNH_nuc"/>
</dbReference>
<keyword evidence="3" id="KW-0378">Hydrolase</keyword>
<dbReference type="EMBL" id="SPQT01000005">
    <property type="protein sequence ID" value="TFV48268.1"/>
    <property type="molecule type" value="Genomic_DNA"/>
</dbReference>
<evidence type="ECO:0000259" key="2">
    <source>
        <dbReference type="SMART" id="SM00507"/>
    </source>
</evidence>
<dbReference type="CDD" id="cd00085">
    <property type="entry name" value="HNHc"/>
    <property type="match status" value="1"/>
</dbReference>
<evidence type="ECO:0000313" key="4">
    <source>
        <dbReference type="Proteomes" id="UP000297966"/>
    </source>
</evidence>
<dbReference type="InterPro" id="IPR052892">
    <property type="entry name" value="NA-targeting_endonuclease"/>
</dbReference>
<dbReference type="PANTHER" id="PTHR33877:SF1">
    <property type="entry name" value="TYPE IV METHYL-DIRECTED RESTRICTION ENZYME ECOKMCRA"/>
    <property type="match status" value="1"/>
</dbReference>
<proteinExistence type="predicted"/>
<feature type="region of interest" description="Disordered" evidence="1">
    <location>
        <begin position="90"/>
        <end position="119"/>
    </location>
</feature>
<dbReference type="GO" id="GO:0004519">
    <property type="term" value="F:endonuclease activity"/>
    <property type="evidence" value="ECO:0007669"/>
    <property type="project" value="UniProtKB-KW"/>
</dbReference>
<sequence length="119" mass="13403">MSIVPPQYKKPHDVTSSTDGSSEMAKLVDSPRSKRPKRLTRGLERVTKLFKKQEGKCYLCGAEMKLPIDFSERNVRDPLEATIDHVIPRSLGGSNKKENIKAAHAECNKRKRNTLPQST</sequence>
<dbReference type="RefSeq" id="WP_135174440.1">
    <property type="nucleotide sequence ID" value="NZ_SPQT01000005.1"/>
</dbReference>
<dbReference type="OrthoDB" id="5292295at2"/>
<feature type="domain" description="HNH nuclease" evidence="2">
    <location>
        <begin position="46"/>
        <end position="109"/>
    </location>
</feature>
<evidence type="ECO:0000313" key="3">
    <source>
        <dbReference type="EMBL" id="TFV48268.1"/>
    </source>
</evidence>
<dbReference type="PANTHER" id="PTHR33877">
    <property type="entry name" value="SLL1193 PROTEIN"/>
    <property type="match status" value="1"/>
</dbReference>
<protein>
    <submittedName>
        <fullName evidence="3">HNH endonuclease</fullName>
    </submittedName>
</protein>
<comment type="caution">
    <text evidence="3">The sequence shown here is derived from an EMBL/GenBank/DDBJ whole genome shotgun (WGS) entry which is preliminary data.</text>
</comment>
<keyword evidence="3" id="KW-0540">Nuclease</keyword>
<gene>
    <name evidence="3" type="ORF">E4K65_12690</name>
</gene>
<name>A0A4Y9LZJ5_9BRAD</name>
<dbReference type="SMART" id="SM00507">
    <property type="entry name" value="HNHc"/>
    <property type="match status" value="1"/>
</dbReference>
<dbReference type="Proteomes" id="UP000297966">
    <property type="component" value="Unassembled WGS sequence"/>
</dbReference>
<keyword evidence="4" id="KW-1185">Reference proteome</keyword>
<dbReference type="Pfam" id="PF01844">
    <property type="entry name" value="HNH"/>
    <property type="match status" value="1"/>
</dbReference>
<feature type="compositionally biased region" description="Basic and acidic residues" evidence="1">
    <location>
        <begin position="95"/>
        <end position="108"/>
    </location>
</feature>
<dbReference type="InterPro" id="IPR002711">
    <property type="entry name" value="HNH"/>
</dbReference>
<evidence type="ECO:0000256" key="1">
    <source>
        <dbReference type="SAM" id="MobiDB-lite"/>
    </source>
</evidence>
<dbReference type="GO" id="GO:0003676">
    <property type="term" value="F:nucleic acid binding"/>
    <property type="evidence" value="ECO:0007669"/>
    <property type="project" value="InterPro"/>
</dbReference>